<evidence type="ECO:0000313" key="2">
    <source>
        <dbReference type="EMBL" id="RDX98175.1"/>
    </source>
</evidence>
<dbReference type="OrthoDB" id="10055717at2759"/>
<feature type="non-terminal residue" evidence="2">
    <location>
        <position position="1"/>
    </location>
</feature>
<dbReference type="PROSITE" id="PS50994">
    <property type="entry name" value="INTEGRASE"/>
    <property type="match status" value="1"/>
</dbReference>
<name>A0A371H5V5_MUCPR</name>
<organism evidence="2 3">
    <name type="scientific">Mucuna pruriens</name>
    <name type="common">Velvet bean</name>
    <name type="synonym">Dolichos pruriens</name>
    <dbReference type="NCBI Taxonomy" id="157652"/>
    <lineage>
        <taxon>Eukaryota</taxon>
        <taxon>Viridiplantae</taxon>
        <taxon>Streptophyta</taxon>
        <taxon>Embryophyta</taxon>
        <taxon>Tracheophyta</taxon>
        <taxon>Spermatophyta</taxon>
        <taxon>Magnoliopsida</taxon>
        <taxon>eudicotyledons</taxon>
        <taxon>Gunneridae</taxon>
        <taxon>Pentapetalae</taxon>
        <taxon>rosids</taxon>
        <taxon>fabids</taxon>
        <taxon>Fabales</taxon>
        <taxon>Fabaceae</taxon>
        <taxon>Papilionoideae</taxon>
        <taxon>50 kb inversion clade</taxon>
        <taxon>NPAAA clade</taxon>
        <taxon>indigoferoid/millettioid clade</taxon>
        <taxon>Phaseoleae</taxon>
        <taxon>Mucuna</taxon>
    </lineage>
</organism>
<dbReference type="PANTHER" id="PTHR47266">
    <property type="entry name" value="ENDONUCLEASE-RELATED"/>
    <property type="match status" value="1"/>
</dbReference>
<dbReference type="InterPro" id="IPR001584">
    <property type="entry name" value="Integrase_cat-core"/>
</dbReference>
<dbReference type="GO" id="GO:0003676">
    <property type="term" value="F:nucleic acid binding"/>
    <property type="evidence" value="ECO:0007669"/>
    <property type="project" value="InterPro"/>
</dbReference>
<dbReference type="Pfam" id="PF00665">
    <property type="entry name" value="rve"/>
    <property type="match status" value="1"/>
</dbReference>
<dbReference type="Proteomes" id="UP000257109">
    <property type="component" value="Unassembled WGS sequence"/>
</dbReference>
<proteinExistence type="predicted"/>
<keyword evidence="3" id="KW-1185">Reference proteome</keyword>
<dbReference type="Gene3D" id="3.30.420.10">
    <property type="entry name" value="Ribonuclease H-like superfamily/Ribonuclease H"/>
    <property type="match status" value="1"/>
</dbReference>
<comment type="caution">
    <text evidence="2">The sequence shown here is derived from an EMBL/GenBank/DDBJ whole genome shotgun (WGS) entry which is preliminary data.</text>
</comment>
<dbReference type="EMBL" id="QJKJ01003497">
    <property type="protein sequence ID" value="RDX98175.1"/>
    <property type="molecule type" value="Genomic_DNA"/>
</dbReference>
<reference evidence="2" key="1">
    <citation type="submission" date="2018-05" db="EMBL/GenBank/DDBJ databases">
        <title>Draft genome of Mucuna pruriens seed.</title>
        <authorList>
            <person name="Nnadi N.E."/>
            <person name="Vos R."/>
            <person name="Hasami M.H."/>
            <person name="Devisetty U.K."/>
            <person name="Aguiy J.C."/>
        </authorList>
    </citation>
    <scope>NUCLEOTIDE SEQUENCE [LARGE SCALE GENOMIC DNA]</scope>
    <source>
        <strain evidence="2">JCA_2017</strain>
    </source>
</reference>
<sequence length="258" mass="29785">MNKITPWFADICNFIVASKFHQKHIDYTKRNLKVMLNIIYGMIHTFGDSTMTKSFAGAFQTSRSSRSSTFAIQHLEAPTIFRDAHQFVSACKRCQGAGMAIRPFPVYNGYSYILLAINYVLRWIEAIATKTNDAKVVVDFLKSNIFYRFDVLKALISYQGSHFYNRSMSSLLKKYEVVHQIATAYHPQTNGQAEVFNREIKKILQKMANPSRKDWSRLLEDALWVHRTAYRTLLGTSPYQIVFGKACLLLVEIEHRAY</sequence>
<dbReference type="InterPro" id="IPR052160">
    <property type="entry name" value="Gypsy_RT_Integrase-like"/>
</dbReference>
<dbReference type="InterPro" id="IPR012337">
    <property type="entry name" value="RNaseH-like_sf"/>
</dbReference>
<accession>A0A371H5V5</accession>
<dbReference type="GO" id="GO:0015074">
    <property type="term" value="P:DNA integration"/>
    <property type="evidence" value="ECO:0007669"/>
    <property type="project" value="InterPro"/>
</dbReference>
<feature type="domain" description="Integrase catalytic" evidence="1">
    <location>
        <begin position="74"/>
        <end position="246"/>
    </location>
</feature>
<dbReference type="InterPro" id="IPR036397">
    <property type="entry name" value="RNaseH_sf"/>
</dbReference>
<evidence type="ECO:0000313" key="3">
    <source>
        <dbReference type="Proteomes" id="UP000257109"/>
    </source>
</evidence>
<evidence type="ECO:0000259" key="1">
    <source>
        <dbReference type="PROSITE" id="PS50994"/>
    </source>
</evidence>
<dbReference type="AlphaFoldDB" id="A0A371H5V5"/>
<gene>
    <name evidence="2" type="primary">gag-pol</name>
    <name evidence="2" type="ORF">CR513_18945</name>
</gene>
<protein>
    <submittedName>
        <fullName evidence="2">Gag-Pol polyprotein</fullName>
    </submittedName>
</protein>
<dbReference type="SUPFAM" id="SSF53098">
    <property type="entry name" value="Ribonuclease H-like"/>
    <property type="match status" value="1"/>
</dbReference>